<evidence type="ECO:0000256" key="16">
    <source>
        <dbReference type="RuleBase" id="RU003515"/>
    </source>
</evidence>
<evidence type="ECO:0000313" key="18">
    <source>
        <dbReference type="EMBL" id="USS85363.1"/>
    </source>
</evidence>
<dbReference type="PANTHER" id="PTHR10954">
    <property type="entry name" value="RIBONUCLEASE H2 SUBUNIT A"/>
    <property type="match status" value="1"/>
</dbReference>
<evidence type="ECO:0000256" key="2">
    <source>
        <dbReference type="ARBA" id="ARBA00001946"/>
    </source>
</evidence>
<evidence type="ECO:0000256" key="9">
    <source>
        <dbReference type="ARBA" id="ARBA00022722"/>
    </source>
</evidence>
<evidence type="ECO:0000256" key="8">
    <source>
        <dbReference type="ARBA" id="ARBA00022490"/>
    </source>
</evidence>
<keyword evidence="13 14" id="KW-0464">Manganese</keyword>
<evidence type="ECO:0000256" key="5">
    <source>
        <dbReference type="ARBA" id="ARBA00007383"/>
    </source>
</evidence>
<comment type="similarity">
    <text evidence="5 14 16">Belongs to the RNase HII family.</text>
</comment>
<dbReference type="Proteomes" id="UP001056707">
    <property type="component" value="Chromosome"/>
</dbReference>
<comment type="function">
    <text evidence="3 14 16">Endonuclease that specifically degrades the RNA of RNA-DNA hybrids.</text>
</comment>
<keyword evidence="19" id="KW-1185">Reference proteome</keyword>
<dbReference type="EC" id="3.1.26.4" evidence="6 14"/>
<dbReference type="RefSeq" id="WP_252750258.1">
    <property type="nucleotide sequence ID" value="NZ_CP097116.1"/>
</dbReference>
<keyword evidence="12 14" id="KW-0378">Hydrolase</keyword>
<dbReference type="Gene3D" id="3.30.420.10">
    <property type="entry name" value="Ribonuclease H-like superfamily/Ribonuclease H"/>
    <property type="match status" value="1"/>
</dbReference>
<keyword evidence="10 14" id="KW-0479">Metal-binding</keyword>
<comment type="subcellular location">
    <subcellularLocation>
        <location evidence="4 14">Cytoplasm</location>
    </subcellularLocation>
</comment>
<proteinExistence type="inferred from homology"/>
<dbReference type="InterPro" id="IPR022898">
    <property type="entry name" value="RNase_HII"/>
</dbReference>
<feature type="binding site" evidence="14 15">
    <location>
        <position position="76"/>
    </location>
    <ligand>
        <name>a divalent metal cation</name>
        <dbReference type="ChEBI" id="CHEBI:60240"/>
    </ligand>
</feature>
<evidence type="ECO:0000256" key="13">
    <source>
        <dbReference type="ARBA" id="ARBA00023211"/>
    </source>
</evidence>
<dbReference type="NCBIfam" id="NF000595">
    <property type="entry name" value="PRK00015.1-3"/>
    <property type="match status" value="1"/>
</dbReference>
<dbReference type="EMBL" id="CP097116">
    <property type="protein sequence ID" value="USS85363.1"/>
    <property type="molecule type" value="Genomic_DNA"/>
</dbReference>
<evidence type="ECO:0000256" key="6">
    <source>
        <dbReference type="ARBA" id="ARBA00012180"/>
    </source>
</evidence>
<evidence type="ECO:0000256" key="7">
    <source>
        <dbReference type="ARBA" id="ARBA00019179"/>
    </source>
</evidence>
<dbReference type="InterPro" id="IPR001352">
    <property type="entry name" value="RNase_HII/HIII"/>
</dbReference>
<comment type="cofactor">
    <cofactor evidence="2">
        <name>Mg(2+)</name>
        <dbReference type="ChEBI" id="CHEBI:18420"/>
    </cofactor>
</comment>
<comment type="catalytic activity">
    <reaction evidence="1 14 15 16">
        <text>Endonucleolytic cleavage to 5'-phosphomonoester.</text>
        <dbReference type="EC" id="3.1.26.4"/>
    </reaction>
</comment>
<evidence type="ECO:0000256" key="10">
    <source>
        <dbReference type="ARBA" id="ARBA00022723"/>
    </source>
</evidence>
<dbReference type="PANTHER" id="PTHR10954:SF18">
    <property type="entry name" value="RIBONUCLEASE HII"/>
    <property type="match status" value="1"/>
</dbReference>
<keyword evidence="8 14" id="KW-0963">Cytoplasm</keyword>
<protein>
    <recommendedName>
        <fullName evidence="7 14">Ribonuclease HII</fullName>
        <shortName evidence="14">RNase HII</shortName>
        <ecNumber evidence="6 14">3.1.26.4</ecNumber>
    </recommendedName>
</protein>
<evidence type="ECO:0000256" key="1">
    <source>
        <dbReference type="ARBA" id="ARBA00000077"/>
    </source>
</evidence>
<keyword evidence="9 14" id="KW-0540">Nuclease</keyword>
<evidence type="ECO:0000259" key="17">
    <source>
        <dbReference type="PROSITE" id="PS51975"/>
    </source>
</evidence>
<evidence type="ECO:0000256" key="12">
    <source>
        <dbReference type="ARBA" id="ARBA00022801"/>
    </source>
</evidence>
<evidence type="ECO:0000256" key="11">
    <source>
        <dbReference type="ARBA" id="ARBA00022759"/>
    </source>
</evidence>
<dbReference type="NCBIfam" id="NF000594">
    <property type="entry name" value="PRK00015.1-1"/>
    <property type="match status" value="1"/>
</dbReference>
<comment type="cofactor">
    <cofactor evidence="14 15">
        <name>Mn(2+)</name>
        <dbReference type="ChEBI" id="CHEBI:29035"/>
    </cofactor>
    <cofactor evidence="14 15">
        <name>Mg(2+)</name>
        <dbReference type="ChEBI" id="CHEBI:18420"/>
    </cofactor>
    <text evidence="14 15">Manganese or magnesium. Binds 1 divalent metal ion per monomer in the absence of substrate. May bind a second metal ion after substrate binding.</text>
</comment>
<feature type="binding site" evidence="14 15">
    <location>
        <position position="167"/>
    </location>
    <ligand>
        <name>a divalent metal cation</name>
        <dbReference type="ChEBI" id="CHEBI:60240"/>
    </ligand>
</feature>
<name>A0ABY5BNW0_9LACO</name>
<evidence type="ECO:0000256" key="4">
    <source>
        <dbReference type="ARBA" id="ARBA00004496"/>
    </source>
</evidence>
<dbReference type="GO" id="GO:0004523">
    <property type="term" value="F:RNA-DNA hybrid ribonuclease activity"/>
    <property type="evidence" value="ECO:0007669"/>
    <property type="project" value="UniProtKB-EC"/>
</dbReference>
<accession>A0ABY5BNW0</accession>
<evidence type="ECO:0000256" key="15">
    <source>
        <dbReference type="PROSITE-ProRule" id="PRU01319"/>
    </source>
</evidence>
<dbReference type="InterPro" id="IPR036397">
    <property type="entry name" value="RNaseH_sf"/>
</dbReference>
<reference evidence="18" key="1">
    <citation type="submission" date="2022-05" db="EMBL/GenBank/DDBJ databases">
        <authorList>
            <person name="Oliphant S.A."/>
            <person name="Watson-Haigh N.S."/>
            <person name="Sumby K.M."/>
            <person name="Gardner J.M."/>
            <person name="Jiranek V."/>
        </authorList>
    </citation>
    <scope>NUCLEOTIDE SEQUENCE</scope>
    <source>
        <strain evidence="18">KI16_H9</strain>
    </source>
</reference>
<keyword evidence="11 14" id="KW-0255">Endonuclease</keyword>
<sequence length="253" mass="28324">MNIKELTAQLAQVTSPTDPLLTAYQTDPRKGVQRLLRQTTKRLERDQRRFEAFQQRLQQERTLWQQGIAHVAGVDEVGRGPLAGPVVVGAVILPPTFNLPTVNDSKQLSDHERRRLVPLIKQAAVAYSLVSVSPAIIDQINIYEASRLGMKQAVERLTCQPDHLLVDAMVIETKIPQTKLIKGDAKSASIAAASILAKVYRDDLMIQYDQQYPEYGFAHNDGYGTKEHLQALRQYGATPLHRQSFAPVRDLGH</sequence>
<evidence type="ECO:0000256" key="3">
    <source>
        <dbReference type="ARBA" id="ARBA00004065"/>
    </source>
</evidence>
<dbReference type="PROSITE" id="PS51975">
    <property type="entry name" value="RNASE_H_2"/>
    <property type="match status" value="1"/>
</dbReference>
<feature type="binding site" evidence="14 15">
    <location>
        <position position="75"/>
    </location>
    <ligand>
        <name>a divalent metal cation</name>
        <dbReference type="ChEBI" id="CHEBI:60240"/>
    </ligand>
</feature>
<dbReference type="HAMAP" id="MF_00052_B">
    <property type="entry name" value="RNase_HII_B"/>
    <property type="match status" value="1"/>
</dbReference>
<feature type="domain" description="RNase H type-2" evidence="17">
    <location>
        <begin position="69"/>
        <end position="253"/>
    </location>
</feature>
<organism evidence="18 19">
    <name type="scientific">Fructilactobacillus myrtifloralis</name>
    <dbReference type="NCBI Taxonomy" id="2940301"/>
    <lineage>
        <taxon>Bacteria</taxon>
        <taxon>Bacillati</taxon>
        <taxon>Bacillota</taxon>
        <taxon>Bacilli</taxon>
        <taxon>Lactobacillales</taxon>
        <taxon>Lactobacillaceae</taxon>
        <taxon>Fructilactobacillus</taxon>
    </lineage>
</organism>
<evidence type="ECO:0000313" key="19">
    <source>
        <dbReference type="Proteomes" id="UP001056707"/>
    </source>
</evidence>
<evidence type="ECO:0000256" key="14">
    <source>
        <dbReference type="HAMAP-Rule" id="MF_00052"/>
    </source>
</evidence>
<dbReference type="InterPro" id="IPR012337">
    <property type="entry name" value="RNaseH-like_sf"/>
</dbReference>
<dbReference type="InterPro" id="IPR024567">
    <property type="entry name" value="RNase_HII/HIII_dom"/>
</dbReference>
<dbReference type="SUPFAM" id="SSF53098">
    <property type="entry name" value="Ribonuclease H-like"/>
    <property type="match status" value="1"/>
</dbReference>
<dbReference type="Pfam" id="PF01351">
    <property type="entry name" value="RNase_HII"/>
    <property type="match status" value="1"/>
</dbReference>
<dbReference type="CDD" id="cd07182">
    <property type="entry name" value="RNase_HII_bacteria_HII_like"/>
    <property type="match status" value="1"/>
</dbReference>
<gene>
    <name evidence="14" type="primary">rnhB</name>
    <name evidence="18" type="ORF">M3M35_01480</name>
</gene>